<dbReference type="AlphaFoldDB" id="A0A0J8GTE1"/>
<dbReference type="Gene3D" id="3.40.50.720">
    <property type="entry name" value="NAD(P)-binding Rossmann-like Domain"/>
    <property type="match status" value="1"/>
</dbReference>
<protein>
    <submittedName>
        <fullName evidence="2">NAD-dependent epimerase/dehydratase</fullName>
    </submittedName>
</protein>
<evidence type="ECO:0000313" key="2">
    <source>
        <dbReference type="EMBL" id="KMT66002.1"/>
    </source>
</evidence>
<evidence type="ECO:0000313" key="3">
    <source>
        <dbReference type="Proteomes" id="UP000037600"/>
    </source>
</evidence>
<dbReference type="RefSeq" id="WP_048690733.1">
    <property type="nucleotide sequence ID" value="NZ_KQ130485.1"/>
</dbReference>
<evidence type="ECO:0000259" key="1">
    <source>
        <dbReference type="Pfam" id="PF13460"/>
    </source>
</evidence>
<dbReference type="EMBL" id="LAZL01000007">
    <property type="protein sequence ID" value="KMT66002.1"/>
    <property type="molecule type" value="Genomic_DNA"/>
</dbReference>
<dbReference type="InterPro" id="IPR016040">
    <property type="entry name" value="NAD(P)-bd_dom"/>
</dbReference>
<dbReference type="Pfam" id="PF13460">
    <property type="entry name" value="NAD_binding_10"/>
    <property type="match status" value="1"/>
</dbReference>
<comment type="caution">
    <text evidence="2">The sequence shown here is derived from an EMBL/GenBank/DDBJ whole genome shotgun (WGS) entry which is preliminary data.</text>
</comment>
<sequence>MTVLILGASGATGSKLVQLLLEQGINVKAVVRSKSDFINSQAKYIQQNNQLSIIQANILAMSNAELTSILQGCQAVVSCLGHNLNFKGLFCQPKRLVTQAIQKVCHAIEQIPGDAPYKMPIKLVLMNTTGNQNHKAGEKVSVSQSLVISLLRLALPPHADNEDAAQYLQTNHAQTQSSNTTQQIQTKLEWVVVRPDSLTNDTKVSTYEIYPSPIRSAIFDPGKTSRINAAHFMSQLIRDNTLWQKWRSQMPVIYNADYIT</sequence>
<dbReference type="OrthoDB" id="9785372at2"/>
<feature type="domain" description="NAD(P)-binding" evidence="1">
    <location>
        <begin position="7"/>
        <end position="239"/>
    </location>
</feature>
<proteinExistence type="predicted"/>
<dbReference type="InterPro" id="IPR036291">
    <property type="entry name" value="NAD(P)-bd_dom_sf"/>
</dbReference>
<name>A0A0J8GTE1_9ALTE</name>
<dbReference type="SUPFAM" id="SSF51735">
    <property type="entry name" value="NAD(P)-binding Rossmann-fold domains"/>
    <property type="match status" value="1"/>
</dbReference>
<organism evidence="2 3">
    <name type="scientific">Catenovulum maritimum</name>
    <dbReference type="NCBI Taxonomy" id="1513271"/>
    <lineage>
        <taxon>Bacteria</taxon>
        <taxon>Pseudomonadati</taxon>
        <taxon>Pseudomonadota</taxon>
        <taxon>Gammaproteobacteria</taxon>
        <taxon>Alteromonadales</taxon>
        <taxon>Alteromonadaceae</taxon>
        <taxon>Catenovulum</taxon>
    </lineage>
</organism>
<dbReference type="PANTHER" id="PTHR15020">
    <property type="entry name" value="FLAVIN REDUCTASE-RELATED"/>
    <property type="match status" value="1"/>
</dbReference>
<gene>
    <name evidence="2" type="ORF">XM47_05995</name>
</gene>
<dbReference type="PANTHER" id="PTHR15020:SF11">
    <property type="entry name" value="OS06G0360300 PROTEIN"/>
    <property type="match status" value="1"/>
</dbReference>
<dbReference type="Proteomes" id="UP000037600">
    <property type="component" value="Unassembled WGS sequence"/>
</dbReference>
<dbReference type="PATRIC" id="fig|1513271.3.peg.1227"/>
<dbReference type="STRING" id="1513271.XM47_05995"/>
<accession>A0A0J8GTE1</accession>
<reference evidence="2 3" key="1">
    <citation type="submission" date="2015-04" db="EMBL/GenBank/DDBJ databases">
        <title>Draft Genome Sequence of the Novel Agar-Digesting Marine Bacterium Q1.</title>
        <authorList>
            <person name="Li Y."/>
            <person name="Li D."/>
            <person name="Chen G."/>
            <person name="Du Z."/>
        </authorList>
    </citation>
    <scope>NUCLEOTIDE SEQUENCE [LARGE SCALE GENOMIC DNA]</scope>
    <source>
        <strain evidence="2 3">Q1</strain>
    </source>
</reference>
<keyword evidence="3" id="KW-1185">Reference proteome</keyword>